<evidence type="ECO:0000256" key="2">
    <source>
        <dbReference type="ARBA" id="ARBA00009565"/>
    </source>
</evidence>
<evidence type="ECO:0000256" key="3">
    <source>
        <dbReference type="ARBA" id="ARBA00022692"/>
    </source>
</evidence>
<name>A0ABU7B5X8_9TELE</name>
<evidence type="ECO:0000256" key="4">
    <source>
        <dbReference type="ARBA" id="ARBA00022989"/>
    </source>
</evidence>
<keyword evidence="4 7" id="KW-1133">Transmembrane helix</keyword>
<keyword evidence="5 7" id="KW-0472">Membrane</keyword>
<feature type="transmembrane region" description="Helical" evidence="7">
    <location>
        <begin position="177"/>
        <end position="199"/>
    </location>
</feature>
<dbReference type="Proteomes" id="UP001345963">
    <property type="component" value="Unassembled WGS sequence"/>
</dbReference>
<dbReference type="InterPro" id="IPR007237">
    <property type="entry name" value="CD20-like"/>
</dbReference>
<dbReference type="EMBL" id="JAHUTI010040363">
    <property type="protein sequence ID" value="MED6245219.1"/>
    <property type="molecule type" value="Genomic_DNA"/>
</dbReference>
<gene>
    <name evidence="8" type="ORF">ATANTOWER_000278</name>
</gene>
<feature type="transmembrane region" description="Helical" evidence="7">
    <location>
        <begin position="123"/>
        <end position="144"/>
    </location>
</feature>
<evidence type="ECO:0000256" key="5">
    <source>
        <dbReference type="ARBA" id="ARBA00023136"/>
    </source>
</evidence>
<comment type="subcellular location">
    <subcellularLocation>
        <location evidence="1">Membrane</location>
        <topology evidence="1">Multi-pass membrane protein</topology>
    </subcellularLocation>
</comment>
<protein>
    <submittedName>
        <fullName evidence="8">Uncharacterized protein</fullName>
    </submittedName>
</protein>
<evidence type="ECO:0000256" key="6">
    <source>
        <dbReference type="SAM" id="MobiDB-lite"/>
    </source>
</evidence>
<proteinExistence type="inferred from homology"/>
<evidence type="ECO:0000256" key="1">
    <source>
        <dbReference type="ARBA" id="ARBA00004141"/>
    </source>
</evidence>
<dbReference type="Pfam" id="PF04103">
    <property type="entry name" value="CD20"/>
    <property type="match status" value="1"/>
</dbReference>
<feature type="transmembrane region" description="Helical" evidence="7">
    <location>
        <begin position="150"/>
        <end position="170"/>
    </location>
</feature>
<dbReference type="InterPro" id="IPR030417">
    <property type="entry name" value="MS4A"/>
</dbReference>
<evidence type="ECO:0000313" key="8">
    <source>
        <dbReference type="EMBL" id="MED6245219.1"/>
    </source>
</evidence>
<reference evidence="8 9" key="1">
    <citation type="submission" date="2021-07" db="EMBL/GenBank/DDBJ databases">
        <authorList>
            <person name="Palmer J.M."/>
        </authorList>
    </citation>
    <scope>NUCLEOTIDE SEQUENCE [LARGE SCALE GENOMIC DNA]</scope>
    <source>
        <strain evidence="8 9">AT_MEX2019</strain>
        <tissue evidence="8">Muscle</tissue>
    </source>
</reference>
<dbReference type="PANTHER" id="PTHR23320:SF128">
    <property type="entry name" value="MEMBRANE-SPANNING 4-DOMAINS SUBFAMILY A MEMBER 4A"/>
    <property type="match status" value="1"/>
</dbReference>
<keyword evidence="3 7" id="KW-0812">Transmembrane</keyword>
<accession>A0ABU7B5X8</accession>
<organism evidence="8 9">
    <name type="scientific">Ataeniobius toweri</name>
    <dbReference type="NCBI Taxonomy" id="208326"/>
    <lineage>
        <taxon>Eukaryota</taxon>
        <taxon>Metazoa</taxon>
        <taxon>Chordata</taxon>
        <taxon>Craniata</taxon>
        <taxon>Vertebrata</taxon>
        <taxon>Euteleostomi</taxon>
        <taxon>Actinopterygii</taxon>
        <taxon>Neopterygii</taxon>
        <taxon>Teleostei</taxon>
        <taxon>Neoteleostei</taxon>
        <taxon>Acanthomorphata</taxon>
        <taxon>Ovalentaria</taxon>
        <taxon>Atherinomorphae</taxon>
        <taxon>Cyprinodontiformes</taxon>
        <taxon>Goodeidae</taxon>
        <taxon>Ataeniobius</taxon>
    </lineage>
</organism>
<keyword evidence="9" id="KW-1185">Reference proteome</keyword>
<evidence type="ECO:0000256" key="7">
    <source>
        <dbReference type="SAM" id="Phobius"/>
    </source>
</evidence>
<feature type="region of interest" description="Disordered" evidence="6">
    <location>
        <begin position="88"/>
        <end position="107"/>
    </location>
</feature>
<feature type="transmembrane region" description="Helical" evidence="7">
    <location>
        <begin position="251"/>
        <end position="275"/>
    </location>
</feature>
<comment type="caution">
    <text evidence="8">The sequence shown here is derived from an EMBL/GenBank/DDBJ whole genome shotgun (WGS) entry which is preliminary data.</text>
</comment>
<comment type="similarity">
    <text evidence="2">Belongs to the MS4A family.</text>
</comment>
<evidence type="ECO:0000313" key="9">
    <source>
        <dbReference type="Proteomes" id="UP001345963"/>
    </source>
</evidence>
<sequence length="318" mass="34375">MFILLKGGEIVICLLDSVSCGSQTLVLVNILSIFRTFCLICTCIFSQNFLCAPSTSIMTSTSVTTVGGVVIVTQIIPKDDLSIPLQTPANPTAQARHPVPKTPPRPSMKEGKEDIFLRGEPQALGVVQIFIGMLCVLFSLMVLFSKALILYAPFSLGVLFVVSGSLALAAGRRTSAALVWVSLVSNGFSVLLSLAGVIYNCLLLASGPPSKIFCDYQTSNIHFKALNVTSRAVSEWEQRCPGELWRLDELLYGLLGVFLVLLVLQVCVSVTVCVLSGRIIRSYKCYYPLVVKGDDNSSLLPSGAFEHSSENDLRSESP</sequence>
<dbReference type="PANTHER" id="PTHR23320">
    <property type="entry name" value="MEMBRANE-SPANNING 4-DOMAINS SUBFAMILY A MS4A -RELATED"/>
    <property type="match status" value="1"/>
</dbReference>